<dbReference type="Gene3D" id="2.60.120.10">
    <property type="entry name" value="Jelly Rolls"/>
    <property type="match status" value="1"/>
</dbReference>
<organism evidence="2 3">
    <name type="scientific">Caballeronia temeraria</name>
    <dbReference type="NCBI Taxonomy" id="1777137"/>
    <lineage>
        <taxon>Bacteria</taxon>
        <taxon>Pseudomonadati</taxon>
        <taxon>Pseudomonadota</taxon>
        <taxon>Betaproteobacteria</taxon>
        <taxon>Burkholderiales</taxon>
        <taxon>Burkholderiaceae</taxon>
        <taxon>Caballeronia</taxon>
    </lineage>
</organism>
<proteinExistence type="predicted"/>
<evidence type="ECO:0000259" key="1">
    <source>
        <dbReference type="Pfam" id="PF07883"/>
    </source>
</evidence>
<reference evidence="3" key="1">
    <citation type="submission" date="2016-01" db="EMBL/GenBank/DDBJ databases">
        <authorList>
            <person name="Peeters Charlotte."/>
        </authorList>
    </citation>
    <scope>NUCLEOTIDE SEQUENCE [LARGE SCALE GENOMIC DNA]</scope>
</reference>
<dbReference type="InterPro" id="IPR013096">
    <property type="entry name" value="Cupin_2"/>
</dbReference>
<name>A0A158D7P4_9BURK</name>
<protein>
    <submittedName>
        <fullName evidence="2">Mannose-6-phosphate isomerase</fullName>
    </submittedName>
</protein>
<dbReference type="InterPro" id="IPR011051">
    <property type="entry name" value="RmlC_Cupin_sf"/>
</dbReference>
<dbReference type="SUPFAM" id="SSF51182">
    <property type="entry name" value="RmlC-like cupins"/>
    <property type="match status" value="1"/>
</dbReference>
<keyword evidence="2" id="KW-0413">Isomerase</keyword>
<dbReference type="InterPro" id="IPR014710">
    <property type="entry name" value="RmlC-like_jellyroll"/>
</dbReference>
<accession>A0A158D7P4</accession>
<evidence type="ECO:0000313" key="2">
    <source>
        <dbReference type="EMBL" id="SAK90370.1"/>
    </source>
</evidence>
<dbReference type="STRING" id="1777137.AWB76_06548"/>
<dbReference type="GO" id="GO:0016853">
    <property type="term" value="F:isomerase activity"/>
    <property type="evidence" value="ECO:0007669"/>
    <property type="project" value="UniProtKB-KW"/>
</dbReference>
<dbReference type="Proteomes" id="UP000054624">
    <property type="component" value="Unassembled WGS sequence"/>
</dbReference>
<dbReference type="OrthoDB" id="8641112at2"/>
<feature type="domain" description="Cupin type-2" evidence="1">
    <location>
        <begin position="29"/>
        <end position="98"/>
    </location>
</feature>
<dbReference type="RefSeq" id="WP_061164165.1">
    <property type="nucleotide sequence ID" value="NZ_FCOI02000034.1"/>
</dbReference>
<evidence type="ECO:0000313" key="3">
    <source>
        <dbReference type="Proteomes" id="UP000054624"/>
    </source>
</evidence>
<dbReference type="EMBL" id="FCOI02000034">
    <property type="protein sequence ID" value="SAK90370.1"/>
    <property type="molecule type" value="Genomic_DNA"/>
</dbReference>
<keyword evidence="3" id="KW-1185">Reference proteome</keyword>
<gene>
    <name evidence="2" type="ORF">AWB76_06548</name>
</gene>
<sequence length="109" mass="12035">MNDKDIPLANQKVVDKTLLTADGYAVAQTTVAPGGETKWHHHTHVKDRFLVVQGVLTVETRIADRTVSRRVRDHYTVEEGVVHHVKNETAHDVVYITVQSGGASDIVLA</sequence>
<dbReference type="AlphaFoldDB" id="A0A158D7P4"/>
<dbReference type="Pfam" id="PF07883">
    <property type="entry name" value="Cupin_2"/>
    <property type="match status" value="1"/>
</dbReference>